<proteinExistence type="predicted"/>
<keyword evidence="2" id="KW-1185">Reference proteome</keyword>
<dbReference type="RefSeq" id="WP_171708914.1">
    <property type="nucleotide sequence ID" value="NZ_JAAVLW010000002.1"/>
</dbReference>
<comment type="caution">
    <text evidence="1">The sequence shown here is derived from an EMBL/GenBank/DDBJ whole genome shotgun (WGS) entry which is preliminary data.</text>
</comment>
<dbReference type="EMBL" id="JAAVLW010000002">
    <property type="protein sequence ID" value="NOJ46040.1"/>
    <property type="molecule type" value="Genomic_DNA"/>
</dbReference>
<protein>
    <submittedName>
        <fullName evidence="1">Uncharacterized protein</fullName>
    </submittedName>
</protein>
<sequence>MSDNYAQLDRILSGVEGSVVAAKDAEILSGRGAGEAAKKVRALIETRLAIHQEKLVTPIPSNAGDRRLLLEILMRNTSTMPREVRMAYGAGKRLSNQEVSVLLRKLVQRGFFSSSKKK</sequence>
<organism evidence="1 2">
    <name type="scientific">Bradyrhizobium archetypum</name>
    <dbReference type="NCBI Taxonomy" id="2721160"/>
    <lineage>
        <taxon>Bacteria</taxon>
        <taxon>Pseudomonadati</taxon>
        <taxon>Pseudomonadota</taxon>
        <taxon>Alphaproteobacteria</taxon>
        <taxon>Hyphomicrobiales</taxon>
        <taxon>Nitrobacteraceae</taxon>
        <taxon>Bradyrhizobium</taxon>
    </lineage>
</organism>
<accession>A0A7Y4H1R6</accession>
<name>A0A7Y4H1R6_9BRAD</name>
<evidence type="ECO:0000313" key="1">
    <source>
        <dbReference type="EMBL" id="NOJ46040.1"/>
    </source>
</evidence>
<dbReference type="AlphaFoldDB" id="A0A7Y4H1R6"/>
<gene>
    <name evidence="1" type="ORF">HCN50_07220</name>
</gene>
<evidence type="ECO:0000313" key="2">
    <source>
        <dbReference type="Proteomes" id="UP000528734"/>
    </source>
</evidence>
<reference evidence="1 2" key="1">
    <citation type="submission" date="2020-03" db="EMBL/GenBank/DDBJ databases">
        <title>Bradyrhizobium diversity isolated from nodules of Muelleranthus trifoliolatus.</title>
        <authorList>
            <person name="Klepa M."/>
            <person name="Helene L."/>
            <person name="Hungria M."/>
        </authorList>
    </citation>
    <scope>NUCLEOTIDE SEQUENCE [LARGE SCALE GENOMIC DNA]</scope>
    <source>
        <strain evidence="1 2">WSM 1744</strain>
    </source>
</reference>
<dbReference type="Proteomes" id="UP000528734">
    <property type="component" value="Unassembled WGS sequence"/>
</dbReference>